<evidence type="ECO:0000256" key="1">
    <source>
        <dbReference type="ARBA" id="ARBA00004236"/>
    </source>
</evidence>
<dbReference type="Gene3D" id="1.10.3810.10">
    <property type="entry name" value="Biosynthetic peptidoglycan transglycosylase-like"/>
    <property type="match status" value="1"/>
</dbReference>
<dbReference type="GO" id="GO:0009002">
    <property type="term" value="F:serine-type D-Ala-D-Ala carboxypeptidase activity"/>
    <property type="evidence" value="ECO:0007669"/>
    <property type="project" value="UniProtKB-EC"/>
</dbReference>
<dbReference type="OrthoDB" id="9766909at2"/>
<keyword evidence="19" id="KW-0812">Transmembrane</keyword>
<dbReference type="AlphaFoldDB" id="A0A2T6BWF9"/>
<evidence type="ECO:0000256" key="10">
    <source>
        <dbReference type="ARBA" id="ARBA00022801"/>
    </source>
</evidence>
<accession>A0A2T6BWF9</accession>
<dbReference type="Proteomes" id="UP000244090">
    <property type="component" value="Unassembled WGS sequence"/>
</dbReference>
<protein>
    <submittedName>
        <fullName evidence="22">Penicillin-binding protein 1A</fullName>
    </submittedName>
</protein>
<dbReference type="InterPro" id="IPR023346">
    <property type="entry name" value="Lysozyme-like_dom_sf"/>
</dbReference>
<dbReference type="InterPro" id="IPR050396">
    <property type="entry name" value="Glycosyltr_51/Transpeptidase"/>
</dbReference>
<evidence type="ECO:0000256" key="5">
    <source>
        <dbReference type="ARBA" id="ARBA00022475"/>
    </source>
</evidence>
<keyword evidence="13 19" id="KW-0472">Membrane</keyword>
<dbReference type="SUPFAM" id="SSF56601">
    <property type="entry name" value="beta-lactamase/transpeptidase-like"/>
    <property type="match status" value="1"/>
</dbReference>
<dbReference type="GO" id="GO:0006508">
    <property type="term" value="P:proteolysis"/>
    <property type="evidence" value="ECO:0007669"/>
    <property type="project" value="UniProtKB-KW"/>
</dbReference>
<evidence type="ECO:0000256" key="7">
    <source>
        <dbReference type="ARBA" id="ARBA00022670"/>
    </source>
</evidence>
<evidence type="ECO:0000256" key="16">
    <source>
        <dbReference type="ARBA" id="ARBA00034000"/>
    </source>
</evidence>
<dbReference type="Gene3D" id="3.40.710.10">
    <property type="entry name" value="DD-peptidase/beta-lactamase superfamily"/>
    <property type="match status" value="2"/>
</dbReference>
<organism evidence="22 23">
    <name type="scientific">Kordia periserrulae</name>
    <dbReference type="NCBI Taxonomy" id="701523"/>
    <lineage>
        <taxon>Bacteria</taxon>
        <taxon>Pseudomonadati</taxon>
        <taxon>Bacteroidota</taxon>
        <taxon>Flavobacteriia</taxon>
        <taxon>Flavobacteriales</taxon>
        <taxon>Flavobacteriaceae</taxon>
        <taxon>Kordia</taxon>
    </lineage>
</organism>
<sequence length="790" mass="89811">MAKKNVTKKTNKPTQNPSSFKKYIKWFWITFASGIAGIFLLFLLASWGFLGEMPSFEILENPQTNLATQVISSDGKVLGKYYLKDNRTPVDYNKLPKDLVNALIATEDARFYDHSGIDVRGTIRAFAFLGTRGGASTISQQLARQLFVGVRSRNMFQAGIQKIKEWVIATRLERQYTKEEIIAMYFNIYDFGNNADGIRSAARIYFGKEPQDLQIEESAMLVGMFKNSSYFDPRRRPETVKTRRNVVLAQMHKYEYITEEVKDSLQKLPLALNYTPESHNEGLGTYFREHLKGFLKKWVNENPKNENGDKYNIYLDGLKIYTTIDSRMQQYAEEAVEEHMKKLQAEFYHQNTKKRNKNAPFAKDVEQKSIDLAMDRAIRQSERWRVMKEEGKSEKEILASFDVKLPMTLFSWTHKNNRVDTIMTPRDSIIYSKFFLRASFMSLEPQSGKVKAWVGGINYRNFKYDMVKQGKRQIGSTFKPFVYATAIDQLHLSPCDSMPNGPFCIEEGKYGLLEPWCPKNSDGEYEGMRTLKGALANSVNTVTARLMDKVGPANVRSLAQRLGVEAEIEEVPSIALGTPDISLYEMLGAYGTFVNKGVYVKPVIVTRIEDKNGTILYEFVPETKDVLSEEVAYTVVNLMEGVTQSGSGRRLRTKGANKWNKMYDEIMTGYPYEFKNPIAGKTGTTQNNSDGWFIGMVPNLISGAWVGGEDRQIRFASTTYGQGASMALPIWGLFMKKCYADDGLSVSQDKFPKPDEEDMTIRVDCDKADPSKGNTNEDDPDDKLDGIDFD</sequence>
<dbReference type="InterPro" id="IPR036950">
    <property type="entry name" value="PBP_transglycosylase"/>
</dbReference>
<evidence type="ECO:0000256" key="6">
    <source>
        <dbReference type="ARBA" id="ARBA00022645"/>
    </source>
</evidence>
<dbReference type="PANTHER" id="PTHR32282:SF11">
    <property type="entry name" value="PENICILLIN-BINDING PROTEIN 1B"/>
    <property type="match status" value="1"/>
</dbReference>
<evidence type="ECO:0000256" key="19">
    <source>
        <dbReference type="SAM" id="Phobius"/>
    </source>
</evidence>
<evidence type="ECO:0000256" key="8">
    <source>
        <dbReference type="ARBA" id="ARBA00022676"/>
    </source>
</evidence>
<evidence type="ECO:0000256" key="11">
    <source>
        <dbReference type="ARBA" id="ARBA00022960"/>
    </source>
</evidence>
<evidence type="ECO:0000256" key="3">
    <source>
        <dbReference type="ARBA" id="ARBA00007090"/>
    </source>
</evidence>
<keyword evidence="11" id="KW-0133">Cell shape</keyword>
<evidence type="ECO:0000256" key="18">
    <source>
        <dbReference type="SAM" id="MobiDB-lite"/>
    </source>
</evidence>
<reference evidence="22 23" key="1">
    <citation type="submission" date="2018-04" db="EMBL/GenBank/DDBJ databases">
        <title>Genomic Encyclopedia of Archaeal and Bacterial Type Strains, Phase II (KMG-II): from individual species to whole genera.</title>
        <authorList>
            <person name="Goeker M."/>
        </authorList>
    </citation>
    <scope>NUCLEOTIDE SEQUENCE [LARGE SCALE GENOMIC DNA]</scope>
    <source>
        <strain evidence="22 23">DSM 25731</strain>
    </source>
</reference>
<dbReference type="GO" id="GO:0030288">
    <property type="term" value="C:outer membrane-bounded periplasmic space"/>
    <property type="evidence" value="ECO:0007669"/>
    <property type="project" value="TreeGrafter"/>
</dbReference>
<keyword evidence="12" id="KW-0573">Peptidoglycan synthesis</keyword>
<keyword evidence="5" id="KW-1003">Cell membrane</keyword>
<evidence type="ECO:0000256" key="9">
    <source>
        <dbReference type="ARBA" id="ARBA00022679"/>
    </source>
</evidence>
<evidence type="ECO:0000256" key="4">
    <source>
        <dbReference type="ARBA" id="ARBA00007739"/>
    </source>
</evidence>
<comment type="pathway">
    <text evidence="2">Cell wall biogenesis; peptidoglycan biosynthesis.</text>
</comment>
<evidence type="ECO:0000259" key="20">
    <source>
        <dbReference type="Pfam" id="PF00905"/>
    </source>
</evidence>
<gene>
    <name evidence="22" type="ORF">C8N46_10610</name>
</gene>
<dbReference type="InterPro" id="IPR001264">
    <property type="entry name" value="Glyco_trans_51"/>
</dbReference>
<dbReference type="InterPro" id="IPR001460">
    <property type="entry name" value="PCN-bd_Tpept"/>
</dbReference>
<dbReference type="GO" id="GO:0008955">
    <property type="term" value="F:peptidoglycan glycosyltransferase activity"/>
    <property type="evidence" value="ECO:0007669"/>
    <property type="project" value="UniProtKB-EC"/>
</dbReference>
<keyword evidence="14" id="KW-0511">Multifunctional enzyme</keyword>
<keyword evidence="7" id="KW-0645">Protease</keyword>
<feature type="domain" description="Glycosyl transferase family 51" evidence="21">
    <location>
        <begin position="75"/>
        <end position="252"/>
    </location>
</feature>
<comment type="catalytic activity">
    <reaction evidence="16">
        <text>Preferential cleavage: (Ac)2-L-Lys-D-Ala-|-D-Ala. Also transpeptidation of peptidyl-alanyl moieties that are N-acyl substituents of D-alanine.</text>
        <dbReference type="EC" id="3.4.16.4"/>
    </reaction>
</comment>
<evidence type="ECO:0000256" key="14">
    <source>
        <dbReference type="ARBA" id="ARBA00023268"/>
    </source>
</evidence>
<dbReference type="InterPro" id="IPR012338">
    <property type="entry name" value="Beta-lactam/transpept-like"/>
</dbReference>
<keyword evidence="9" id="KW-0808">Transferase</keyword>
<dbReference type="Pfam" id="PF00905">
    <property type="entry name" value="Transpeptidase"/>
    <property type="match status" value="1"/>
</dbReference>
<dbReference type="PANTHER" id="PTHR32282">
    <property type="entry name" value="BINDING PROTEIN TRANSPEPTIDASE, PUTATIVE-RELATED"/>
    <property type="match status" value="1"/>
</dbReference>
<comment type="similarity">
    <text evidence="4">In the N-terminal section; belongs to the glycosyltransferase 51 family.</text>
</comment>
<name>A0A2T6BWF9_9FLAO</name>
<proteinExistence type="inferred from homology"/>
<evidence type="ECO:0000313" key="23">
    <source>
        <dbReference type="Proteomes" id="UP000244090"/>
    </source>
</evidence>
<comment type="caution">
    <text evidence="22">The sequence shown here is derived from an EMBL/GenBank/DDBJ whole genome shotgun (WGS) entry which is preliminary data.</text>
</comment>
<keyword evidence="15" id="KW-0961">Cell wall biogenesis/degradation</keyword>
<dbReference type="Pfam" id="PF00912">
    <property type="entry name" value="Transgly"/>
    <property type="match status" value="1"/>
</dbReference>
<evidence type="ECO:0000256" key="15">
    <source>
        <dbReference type="ARBA" id="ARBA00023316"/>
    </source>
</evidence>
<evidence type="ECO:0000256" key="13">
    <source>
        <dbReference type="ARBA" id="ARBA00023136"/>
    </source>
</evidence>
<comment type="similarity">
    <text evidence="3">In the C-terminal section; belongs to the transpeptidase family.</text>
</comment>
<keyword evidence="23" id="KW-1185">Reference proteome</keyword>
<dbReference type="GO" id="GO:0009252">
    <property type="term" value="P:peptidoglycan biosynthetic process"/>
    <property type="evidence" value="ECO:0007669"/>
    <property type="project" value="UniProtKB-KW"/>
</dbReference>
<dbReference type="EMBL" id="QBKT01000006">
    <property type="protein sequence ID" value="PTX60366.1"/>
    <property type="molecule type" value="Genomic_DNA"/>
</dbReference>
<dbReference type="GO" id="GO:0071555">
    <property type="term" value="P:cell wall organization"/>
    <property type="evidence" value="ECO:0007669"/>
    <property type="project" value="UniProtKB-KW"/>
</dbReference>
<keyword evidence="6" id="KW-0121">Carboxypeptidase</keyword>
<dbReference type="RefSeq" id="WP_108115604.1">
    <property type="nucleotide sequence ID" value="NZ_QBKT01000006.1"/>
</dbReference>
<comment type="catalytic activity">
    <reaction evidence="17">
        <text>[GlcNAc-(1-&gt;4)-Mur2Ac(oyl-L-Ala-gamma-D-Glu-L-Lys-D-Ala-D-Ala)](n)-di-trans,octa-cis-undecaprenyl diphosphate + beta-D-GlcNAc-(1-&gt;4)-Mur2Ac(oyl-L-Ala-gamma-D-Glu-L-Lys-D-Ala-D-Ala)-di-trans,octa-cis-undecaprenyl diphosphate = [GlcNAc-(1-&gt;4)-Mur2Ac(oyl-L-Ala-gamma-D-Glu-L-Lys-D-Ala-D-Ala)](n+1)-di-trans,octa-cis-undecaprenyl diphosphate + di-trans,octa-cis-undecaprenyl diphosphate + H(+)</text>
        <dbReference type="Rhea" id="RHEA:23708"/>
        <dbReference type="Rhea" id="RHEA-COMP:9602"/>
        <dbReference type="Rhea" id="RHEA-COMP:9603"/>
        <dbReference type="ChEBI" id="CHEBI:15378"/>
        <dbReference type="ChEBI" id="CHEBI:58405"/>
        <dbReference type="ChEBI" id="CHEBI:60033"/>
        <dbReference type="ChEBI" id="CHEBI:78435"/>
        <dbReference type="EC" id="2.4.99.28"/>
    </reaction>
</comment>
<keyword evidence="10" id="KW-0378">Hydrolase</keyword>
<dbReference type="GO" id="GO:0008360">
    <property type="term" value="P:regulation of cell shape"/>
    <property type="evidence" value="ECO:0007669"/>
    <property type="project" value="UniProtKB-KW"/>
</dbReference>
<feature type="region of interest" description="Disordered" evidence="18">
    <location>
        <begin position="747"/>
        <end position="790"/>
    </location>
</feature>
<dbReference type="SUPFAM" id="SSF53955">
    <property type="entry name" value="Lysozyme-like"/>
    <property type="match status" value="1"/>
</dbReference>
<dbReference type="GO" id="GO:0008658">
    <property type="term" value="F:penicillin binding"/>
    <property type="evidence" value="ECO:0007669"/>
    <property type="project" value="InterPro"/>
</dbReference>
<keyword evidence="8" id="KW-0328">Glycosyltransferase</keyword>
<dbReference type="GO" id="GO:0005886">
    <property type="term" value="C:plasma membrane"/>
    <property type="evidence" value="ECO:0007669"/>
    <property type="project" value="UniProtKB-SubCell"/>
</dbReference>
<evidence type="ECO:0000256" key="12">
    <source>
        <dbReference type="ARBA" id="ARBA00022984"/>
    </source>
</evidence>
<feature type="compositionally biased region" description="Basic and acidic residues" evidence="18">
    <location>
        <begin position="750"/>
        <end position="770"/>
    </location>
</feature>
<evidence type="ECO:0000256" key="17">
    <source>
        <dbReference type="ARBA" id="ARBA00049902"/>
    </source>
</evidence>
<evidence type="ECO:0000256" key="2">
    <source>
        <dbReference type="ARBA" id="ARBA00004752"/>
    </source>
</evidence>
<comment type="subcellular location">
    <subcellularLocation>
        <location evidence="1">Cell membrane</location>
    </subcellularLocation>
</comment>
<evidence type="ECO:0000259" key="21">
    <source>
        <dbReference type="Pfam" id="PF00912"/>
    </source>
</evidence>
<feature type="domain" description="Penicillin-binding protein transpeptidase" evidence="20">
    <location>
        <begin position="440"/>
        <end position="698"/>
    </location>
</feature>
<feature type="transmembrane region" description="Helical" evidence="19">
    <location>
        <begin position="26"/>
        <end position="50"/>
    </location>
</feature>
<keyword evidence="19" id="KW-1133">Transmembrane helix</keyword>
<evidence type="ECO:0000313" key="22">
    <source>
        <dbReference type="EMBL" id="PTX60366.1"/>
    </source>
</evidence>